<reference evidence="12 13" key="1">
    <citation type="submission" date="2016-01" db="EMBL/GenBank/DDBJ databases">
        <title>Draft Genome Sequences of Seven Thermophilic Sporeformers Isolated from Foods.</title>
        <authorList>
            <person name="Berendsen E.M."/>
            <person name="Wells-Bennik M.H."/>
            <person name="Krawcyk A.O."/>
            <person name="De Jong A."/>
            <person name="Holsappel S."/>
            <person name="Eijlander R.T."/>
            <person name="Kuipers O.P."/>
        </authorList>
    </citation>
    <scope>NUCLEOTIDE SEQUENCE [LARGE SCALE GENOMIC DNA]</scope>
    <source>
        <strain evidence="12 13">B4119</strain>
    </source>
</reference>
<dbReference type="GeneID" id="301194843"/>
<organism evidence="12 13">
    <name type="scientific">Saccharococcus caldoxylosilyticus</name>
    <dbReference type="NCBI Taxonomy" id="81408"/>
    <lineage>
        <taxon>Bacteria</taxon>
        <taxon>Bacillati</taxon>
        <taxon>Bacillota</taxon>
        <taxon>Bacilli</taxon>
        <taxon>Bacillales</taxon>
        <taxon>Anoxybacillaceae</taxon>
        <taxon>Saccharococcus</taxon>
    </lineage>
</organism>
<evidence type="ECO:0000259" key="10">
    <source>
        <dbReference type="PROSITE" id="PS51898"/>
    </source>
</evidence>
<dbReference type="PANTHER" id="PTHR30349:SF77">
    <property type="entry name" value="TYROSINE RECOMBINASE XERC"/>
    <property type="match status" value="1"/>
</dbReference>
<keyword evidence="5" id="KW-0229">DNA integration</keyword>
<dbReference type="PATRIC" id="fig|81408.3.peg.2867"/>
<dbReference type="GO" id="GO:0007059">
    <property type="term" value="P:chromosome segregation"/>
    <property type="evidence" value="ECO:0007669"/>
    <property type="project" value="UniProtKB-KW"/>
</dbReference>
<dbReference type="EMBL" id="LQYS01000032">
    <property type="protein sequence ID" value="KYD16345.1"/>
    <property type="molecule type" value="Genomic_DNA"/>
</dbReference>
<dbReference type="Pfam" id="PF00589">
    <property type="entry name" value="Phage_integrase"/>
    <property type="match status" value="1"/>
</dbReference>
<dbReference type="InterPro" id="IPR050090">
    <property type="entry name" value="Tyrosine_recombinase_XerCD"/>
</dbReference>
<keyword evidence="2" id="KW-0963">Cytoplasm</keyword>
<evidence type="ECO:0000259" key="11">
    <source>
        <dbReference type="PROSITE" id="PS51900"/>
    </source>
</evidence>
<sequence length="301" mass="35532">MLFRQAIDEFVLYLQIEKNYSLNTVDGYAYDLRCFENFLIQHGYSVQLNDITKTHVRRFIQHQITKENVKPRTIYRRISCLKSFSKYCVKENLIDSDFMIGIDTPKTDSKLPTYMSLSELRKLFHFLEQDNSRMAMRNHLLFKLLATTGMRRSEIVELTWEQIDLSNNTIRIYGKGKKERLLPLHPMVVPLIKSYMGSLEEYQLHPSQPVFLNKNGKKLNPRGLHKIFKEILQKAGLPPQRFSLHHLRHTFATLLIQENKENVDLRTVQELLGHESLVTTQVYTHVDFEQKKKAIETFNIF</sequence>
<comment type="subcellular location">
    <subcellularLocation>
        <location evidence="1">Cytoplasm</location>
    </subcellularLocation>
</comment>
<evidence type="ECO:0000256" key="4">
    <source>
        <dbReference type="ARBA" id="ARBA00022829"/>
    </source>
</evidence>
<keyword evidence="3" id="KW-0132">Cell division</keyword>
<dbReference type="Pfam" id="PF02899">
    <property type="entry name" value="Phage_int_SAM_1"/>
    <property type="match status" value="1"/>
</dbReference>
<evidence type="ECO:0008006" key="14">
    <source>
        <dbReference type="Google" id="ProtNLM"/>
    </source>
</evidence>
<dbReference type="SUPFAM" id="SSF56349">
    <property type="entry name" value="DNA breaking-rejoining enzymes"/>
    <property type="match status" value="1"/>
</dbReference>
<dbReference type="Gene3D" id="1.10.150.130">
    <property type="match status" value="1"/>
</dbReference>
<feature type="domain" description="Core-binding (CB)" evidence="11">
    <location>
        <begin position="1"/>
        <end position="89"/>
    </location>
</feature>
<dbReference type="InterPro" id="IPR010998">
    <property type="entry name" value="Integrase_recombinase_N"/>
</dbReference>
<accession>A0A150LVM7</accession>
<comment type="caution">
    <text evidence="12">The sequence shown here is derived from an EMBL/GenBank/DDBJ whole genome shotgun (WGS) entry which is preliminary data.</text>
</comment>
<dbReference type="PROSITE" id="PS51900">
    <property type="entry name" value="CB"/>
    <property type="match status" value="1"/>
</dbReference>
<gene>
    <name evidence="12" type="ORF">B4119_1758</name>
</gene>
<dbReference type="GO" id="GO:0005737">
    <property type="term" value="C:cytoplasm"/>
    <property type="evidence" value="ECO:0007669"/>
    <property type="project" value="UniProtKB-SubCell"/>
</dbReference>
<dbReference type="PROSITE" id="PS51898">
    <property type="entry name" value="TYR_RECOMBINASE"/>
    <property type="match status" value="1"/>
</dbReference>
<dbReference type="Proteomes" id="UP000075455">
    <property type="component" value="Unassembled WGS sequence"/>
</dbReference>
<dbReference type="InterPro" id="IPR004107">
    <property type="entry name" value="Integrase_SAM-like_N"/>
</dbReference>
<dbReference type="InterPro" id="IPR011010">
    <property type="entry name" value="DNA_brk_join_enz"/>
</dbReference>
<dbReference type="GO" id="GO:0015074">
    <property type="term" value="P:DNA integration"/>
    <property type="evidence" value="ECO:0007669"/>
    <property type="project" value="UniProtKB-KW"/>
</dbReference>
<protein>
    <recommendedName>
        <fullName evidence="14">Integrase</fullName>
    </recommendedName>
</protein>
<evidence type="ECO:0000256" key="7">
    <source>
        <dbReference type="ARBA" id="ARBA00023172"/>
    </source>
</evidence>
<keyword evidence="8" id="KW-0131">Cell cycle</keyword>
<dbReference type="PANTHER" id="PTHR30349">
    <property type="entry name" value="PHAGE INTEGRASE-RELATED"/>
    <property type="match status" value="1"/>
</dbReference>
<evidence type="ECO:0000256" key="1">
    <source>
        <dbReference type="ARBA" id="ARBA00004496"/>
    </source>
</evidence>
<dbReference type="GO" id="GO:0003677">
    <property type="term" value="F:DNA binding"/>
    <property type="evidence" value="ECO:0007669"/>
    <property type="project" value="UniProtKB-UniRule"/>
</dbReference>
<evidence type="ECO:0000256" key="2">
    <source>
        <dbReference type="ARBA" id="ARBA00022490"/>
    </source>
</evidence>
<evidence type="ECO:0000256" key="6">
    <source>
        <dbReference type="ARBA" id="ARBA00023125"/>
    </source>
</evidence>
<dbReference type="InterPro" id="IPR044068">
    <property type="entry name" value="CB"/>
</dbReference>
<evidence type="ECO:0000256" key="9">
    <source>
        <dbReference type="PROSITE-ProRule" id="PRU01248"/>
    </source>
</evidence>
<dbReference type="RefSeq" id="WP_008881860.1">
    <property type="nucleotide sequence ID" value="NZ_CP040553.1"/>
</dbReference>
<evidence type="ECO:0000313" key="12">
    <source>
        <dbReference type="EMBL" id="KYD16345.1"/>
    </source>
</evidence>
<dbReference type="GO" id="GO:0051301">
    <property type="term" value="P:cell division"/>
    <property type="evidence" value="ECO:0007669"/>
    <property type="project" value="UniProtKB-KW"/>
</dbReference>
<evidence type="ECO:0000256" key="5">
    <source>
        <dbReference type="ARBA" id="ARBA00022908"/>
    </source>
</evidence>
<keyword evidence="6 9" id="KW-0238">DNA-binding</keyword>
<dbReference type="GO" id="GO:0006310">
    <property type="term" value="P:DNA recombination"/>
    <property type="evidence" value="ECO:0007669"/>
    <property type="project" value="UniProtKB-KW"/>
</dbReference>
<dbReference type="STRING" id="81408.B4119_1758"/>
<evidence type="ECO:0000256" key="3">
    <source>
        <dbReference type="ARBA" id="ARBA00022618"/>
    </source>
</evidence>
<dbReference type="InterPro" id="IPR013762">
    <property type="entry name" value="Integrase-like_cat_sf"/>
</dbReference>
<evidence type="ECO:0000256" key="8">
    <source>
        <dbReference type="ARBA" id="ARBA00023306"/>
    </source>
</evidence>
<evidence type="ECO:0000313" key="13">
    <source>
        <dbReference type="Proteomes" id="UP000075455"/>
    </source>
</evidence>
<dbReference type="InterPro" id="IPR002104">
    <property type="entry name" value="Integrase_catalytic"/>
</dbReference>
<dbReference type="Gene3D" id="1.10.443.10">
    <property type="entry name" value="Intergrase catalytic core"/>
    <property type="match status" value="1"/>
</dbReference>
<dbReference type="AlphaFoldDB" id="A0A150LVM7"/>
<feature type="domain" description="Tyr recombinase" evidence="10">
    <location>
        <begin position="110"/>
        <end position="296"/>
    </location>
</feature>
<proteinExistence type="predicted"/>
<name>A0A150LVM7_9BACL</name>
<keyword evidence="4" id="KW-0159">Chromosome partition</keyword>
<keyword evidence="7" id="KW-0233">DNA recombination</keyword>